<evidence type="ECO:0000259" key="1">
    <source>
        <dbReference type="PROSITE" id="PS50883"/>
    </source>
</evidence>
<accession>A0A4Q7YBP4</accession>
<gene>
    <name evidence="2" type="ORF">BKA19_3783</name>
</gene>
<dbReference type="InterPro" id="IPR001633">
    <property type="entry name" value="EAL_dom"/>
</dbReference>
<feature type="domain" description="EAL" evidence="1">
    <location>
        <begin position="36"/>
        <end position="278"/>
    </location>
</feature>
<dbReference type="EMBL" id="SHKV01000001">
    <property type="protein sequence ID" value="RZU34034.1"/>
    <property type="molecule type" value="Genomic_DNA"/>
</dbReference>
<dbReference type="AlphaFoldDB" id="A0A4Q7YBP4"/>
<dbReference type="Pfam" id="PF00563">
    <property type="entry name" value="EAL"/>
    <property type="match status" value="1"/>
</dbReference>
<comment type="caution">
    <text evidence="2">The sequence shown here is derived from an EMBL/GenBank/DDBJ whole genome shotgun (WGS) entry which is preliminary data.</text>
</comment>
<dbReference type="SUPFAM" id="SSF141868">
    <property type="entry name" value="EAL domain-like"/>
    <property type="match status" value="1"/>
</dbReference>
<evidence type="ECO:0000313" key="2">
    <source>
        <dbReference type="EMBL" id="RZU34034.1"/>
    </source>
</evidence>
<reference evidence="2 3" key="1">
    <citation type="submission" date="2019-02" db="EMBL/GenBank/DDBJ databases">
        <title>Sequencing the genomes of 1000 actinobacteria strains.</title>
        <authorList>
            <person name="Klenk H.-P."/>
        </authorList>
    </citation>
    <scope>NUCLEOTIDE SEQUENCE [LARGE SCALE GENOMIC DNA]</scope>
    <source>
        <strain evidence="2 3">DSM 44509</strain>
    </source>
</reference>
<protein>
    <submittedName>
        <fullName evidence="2">EAL domain-containing protein (Putative c-di-GMP-specific phosphodiesterase class I)</fullName>
    </submittedName>
</protein>
<dbReference type="SMART" id="SM00052">
    <property type="entry name" value="EAL"/>
    <property type="match status" value="1"/>
</dbReference>
<dbReference type="InterPro" id="IPR035919">
    <property type="entry name" value="EAL_sf"/>
</dbReference>
<dbReference type="InterPro" id="IPR050706">
    <property type="entry name" value="Cyclic-di-GMP_PDE-like"/>
</dbReference>
<keyword evidence="3" id="KW-1185">Reference proteome</keyword>
<sequence length="396" mass="42027">MEPRAPRPVSPLGVSRRCGLKSGRRTADGQVMIGTRTARLPDCRPLLADADDLTLVFQPIVDLSAATVAGYEALARFPGTAGPDVWFAAAAEAGVGAELEALAVHKALDAVDRLPANTFLTVNVSPHLLGTDVVQRALASRTDLRRVVVELTEHTAVDDLTGLRGRTDALRERGALIALDDTGSGYSGLQQMAALRPQLVKLDRSLVADVDEDPVRMALAEMMGEFAGKIDAWLLAEGIETPAELAAFARLGVPLAQGWLLGRPSPEFLPLADDAARLVRAQVARARLTDSVASLMRPVRQVGFDEDVPGVPPAVLVGSQGEPVSLLLSDPRTLEVHTAPVSLRVHPSTDVGEALERALTRPPAQRFDPVVCTDPGGQVLGLLRIEDLATAVRAAR</sequence>
<name>A0A4Q7YBP4_9ACTN</name>
<dbReference type="PROSITE" id="PS50883">
    <property type="entry name" value="EAL"/>
    <property type="match status" value="1"/>
</dbReference>
<dbReference type="PANTHER" id="PTHR33121">
    <property type="entry name" value="CYCLIC DI-GMP PHOSPHODIESTERASE PDEF"/>
    <property type="match status" value="1"/>
</dbReference>
<organism evidence="2 3">
    <name type="scientific">Blastococcus saxobsidens</name>
    <dbReference type="NCBI Taxonomy" id="138336"/>
    <lineage>
        <taxon>Bacteria</taxon>
        <taxon>Bacillati</taxon>
        <taxon>Actinomycetota</taxon>
        <taxon>Actinomycetes</taxon>
        <taxon>Geodermatophilales</taxon>
        <taxon>Geodermatophilaceae</taxon>
        <taxon>Blastococcus</taxon>
    </lineage>
</organism>
<dbReference type="CDD" id="cd01948">
    <property type="entry name" value="EAL"/>
    <property type="match status" value="1"/>
</dbReference>
<dbReference type="GO" id="GO:0071111">
    <property type="term" value="F:cyclic-guanylate-specific phosphodiesterase activity"/>
    <property type="evidence" value="ECO:0007669"/>
    <property type="project" value="InterPro"/>
</dbReference>
<proteinExistence type="predicted"/>
<dbReference type="Gene3D" id="3.20.20.450">
    <property type="entry name" value="EAL domain"/>
    <property type="match status" value="1"/>
</dbReference>
<evidence type="ECO:0000313" key="3">
    <source>
        <dbReference type="Proteomes" id="UP000292507"/>
    </source>
</evidence>
<dbReference type="Proteomes" id="UP000292507">
    <property type="component" value="Unassembled WGS sequence"/>
</dbReference>
<dbReference type="PANTHER" id="PTHR33121:SF76">
    <property type="entry name" value="SIGNALING PROTEIN"/>
    <property type="match status" value="1"/>
</dbReference>